<keyword evidence="3" id="KW-1185">Reference proteome</keyword>
<feature type="compositionally biased region" description="Acidic residues" evidence="1">
    <location>
        <begin position="254"/>
        <end position="263"/>
    </location>
</feature>
<dbReference type="EMBL" id="CP126209">
    <property type="protein sequence ID" value="WIA10815.1"/>
    <property type="molecule type" value="Genomic_DNA"/>
</dbReference>
<reference evidence="2 3" key="1">
    <citation type="submission" date="2023-05" db="EMBL/GenBank/DDBJ databases">
        <title>A 100% complete, gapless, phased diploid assembly of the Scenedesmus obliquus UTEX 3031 genome.</title>
        <authorList>
            <person name="Biondi T.C."/>
            <person name="Hanschen E.R."/>
            <person name="Kwon T."/>
            <person name="Eng W."/>
            <person name="Kruse C.P.S."/>
            <person name="Koehler S.I."/>
            <person name="Kunde Y."/>
            <person name="Gleasner C.D."/>
            <person name="You Mak K.T."/>
            <person name="Polle J."/>
            <person name="Hovde B.T."/>
            <person name="Starkenburg S.R."/>
        </authorList>
    </citation>
    <scope>NUCLEOTIDE SEQUENCE [LARGE SCALE GENOMIC DNA]</scope>
    <source>
        <strain evidence="2 3">DOE0152z</strain>
    </source>
</reference>
<sequence length="263" mass="28302">MALSQTPRVVISLSAGSAASNNTPEAEANNNATSSDAAAAADSSSPPAPLKAVRLTAGRVEKLVTSLERIAGVLSSLGAETREVNRAIKILLKPSTTTTAQVRKQSPSAYNLFVKHTMPLVKAEKPDATAKERMQMCAALWKESKLQQQQQQQQQGGGGGAPESYNGSSTTNNKEPAYLMFAITNAPVCFWDAVKELNDTLLEAGMTGHQILINQGCFLKMHGAHVQVRLSRATDLEKLLFLQPKSPPNTKWADDEEEPPCLY</sequence>
<feature type="region of interest" description="Disordered" evidence="1">
    <location>
        <begin position="147"/>
        <end position="171"/>
    </location>
</feature>
<name>A0ABY8TP54_TETOB</name>
<protein>
    <submittedName>
        <fullName evidence="2">Uncharacterized protein</fullName>
    </submittedName>
</protein>
<dbReference type="Gene3D" id="1.10.30.10">
    <property type="entry name" value="High mobility group box domain"/>
    <property type="match status" value="1"/>
</dbReference>
<dbReference type="Proteomes" id="UP001244341">
    <property type="component" value="Chromosome 2b"/>
</dbReference>
<feature type="region of interest" description="Disordered" evidence="1">
    <location>
        <begin position="244"/>
        <end position="263"/>
    </location>
</feature>
<evidence type="ECO:0000256" key="1">
    <source>
        <dbReference type="SAM" id="MobiDB-lite"/>
    </source>
</evidence>
<accession>A0ABY8TP54</accession>
<feature type="region of interest" description="Disordered" evidence="1">
    <location>
        <begin position="16"/>
        <end position="48"/>
    </location>
</feature>
<gene>
    <name evidence="2" type="ORF">OEZ85_010983</name>
</gene>
<feature type="compositionally biased region" description="Low complexity" evidence="1">
    <location>
        <begin position="17"/>
        <end position="45"/>
    </location>
</feature>
<dbReference type="SUPFAM" id="SSF47095">
    <property type="entry name" value="HMG-box"/>
    <property type="match status" value="1"/>
</dbReference>
<dbReference type="CDD" id="cd00084">
    <property type="entry name" value="HMG-box_SF"/>
    <property type="match status" value="1"/>
</dbReference>
<dbReference type="InterPro" id="IPR036910">
    <property type="entry name" value="HMG_box_dom_sf"/>
</dbReference>
<evidence type="ECO:0000313" key="3">
    <source>
        <dbReference type="Proteomes" id="UP001244341"/>
    </source>
</evidence>
<evidence type="ECO:0000313" key="2">
    <source>
        <dbReference type="EMBL" id="WIA10815.1"/>
    </source>
</evidence>
<proteinExistence type="predicted"/>
<organism evidence="2 3">
    <name type="scientific">Tetradesmus obliquus</name>
    <name type="common">Green alga</name>
    <name type="synonym">Acutodesmus obliquus</name>
    <dbReference type="NCBI Taxonomy" id="3088"/>
    <lineage>
        <taxon>Eukaryota</taxon>
        <taxon>Viridiplantae</taxon>
        <taxon>Chlorophyta</taxon>
        <taxon>core chlorophytes</taxon>
        <taxon>Chlorophyceae</taxon>
        <taxon>CS clade</taxon>
        <taxon>Sphaeropleales</taxon>
        <taxon>Scenedesmaceae</taxon>
        <taxon>Tetradesmus</taxon>
    </lineage>
</organism>